<evidence type="ECO:0000256" key="6">
    <source>
        <dbReference type="ARBA" id="ARBA00023015"/>
    </source>
</evidence>
<name>A0A0M3JVA8_ANISI</name>
<dbReference type="WBParaSite" id="ASIM_0001215601-mRNA-1">
    <property type="protein sequence ID" value="ASIM_0001215601-mRNA-1"/>
    <property type="gene ID" value="ASIM_0001215601"/>
</dbReference>
<evidence type="ECO:0000256" key="5">
    <source>
        <dbReference type="ARBA" id="ARBA00022989"/>
    </source>
</evidence>
<feature type="domain" description="BHLH" evidence="13">
    <location>
        <begin position="327"/>
        <end position="377"/>
    </location>
</feature>
<keyword evidence="9" id="KW-0804">Transcription</keyword>
<evidence type="ECO:0000313" key="14">
    <source>
        <dbReference type="EMBL" id="VDK45468.1"/>
    </source>
</evidence>
<dbReference type="OrthoDB" id="2133190at2759"/>
<dbReference type="Pfam" id="PF00010">
    <property type="entry name" value="HLH"/>
    <property type="match status" value="1"/>
</dbReference>
<evidence type="ECO:0000259" key="13">
    <source>
        <dbReference type="PROSITE" id="PS50888"/>
    </source>
</evidence>
<dbReference type="InterPro" id="IPR011598">
    <property type="entry name" value="bHLH_dom"/>
</dbReference>
<dbReference type="Gene3D" id="4.10.280.10">
    <property type="entry name" value="Helix-loop-helix DNA-binding domain"/>
    <property type="match status" value="1"/>
</dbReference>
<dbReference type="SUPFAM" id="SSF47459">
    <property type="entry name" value="HLH, helix-loop-helix DNA-binding domain"/>
    <property type="match status" value="1"/>
</dbReference>
<feature type="region of interest" description="Disordered" evidence="12">
    <location>
        <begin position="407"/>
        <end position="443"/>
    </location>
</feature>
<feature type="compositionally biased region" description="Low complexity" evidence="12">
    <location>
        <begin position="408"/>
        <end position="425"/>
    </location>
</feature>
<dbReference type="GO" id="GO:0005789">
    <property type="term" value="C:endoplasmic reticulum membrane"/>
    <property type="evidence" value="ECO:0007669"/>
    <property type="project" value="UniProtKB-SubCell"/>
</dbReference>
<keyword evidence="11" id="KW-0175">Coiled coil</keyword>
<evidence type="ECO:0000256" key="8">
    <source>
        <dbReference type="ARBA" id="ARBA00023136"/>
    </source>
</evidence>
<evidence type="ECO:0000256" key="12">
    <source>
        <dbReference type="SAM" id="MobiDB-lite"/>
    </source>
</evidence>
<dbReference type="GO" id="GO:0046983">
    <property type="term" value="F:protein dimerization activity"/>
    <property type="evidence" value="ECO:0007669"/>
    <property type="project" value="InterPro"/>
</dbReference>
<dbReference type="PANTHER" id="PTHR46062">
    <property type="entry name" value="STEROL REGULATORY ELEMENT-BINDING PROTEIN"/>
    <property type="match status" value="1"/>
</dbReference>
<dbReference type="PANTHER" id="PTHR46062:SF1">
    <property type="entry name" value="LP12374P"/>
    <property type="match status" value="1"/>
</dbReference>
<keyword evidence="15" id="KW-1185">Reference proteome</keyword>
<dbReference type="GO" id="GO:0000978">
    <property type="term" value="F:RNA polymerase II cis-regulatory region sequence-specific DNA binding"/>
    <property type="evidence" value="ECO:0007669"/>
    <property type="project" value="TreeGrafter"/>
</dbReference>
<feature type="region of interest" description="Disordered" evidence="12">
    <location>
        <begin position="275"/>
        <end position="323"/>
    </location>
</feature>
<dbReference type="GO" id="GO:0000981">
    <property type="term" value="F:DNA-binding transcription factor activity, RNA polymerase II-specific"/>
    <property type="evidence" value="ECO:0007669"/>
    <property type="project" value="TreeGrafter"/>
</dbReference>
<keyword evidence="8" id="KW-0472">Membrane</keyword>
<gene>
    <name evidence="14" type="ORF">ASIM_LOCUS11622</name>
</gene>
<evidence type="ECO:0000313" key="16">
    <source>
        <dbReference type="WBParaSite" id="ASIM_0001215601-mRNA-1"/>
    </source>
</evidence>
<feature type="compositionally biased region" description="Polar residues" evidence="12">
    <location>
        <begin position="275"/>
        <end position="285"/>
    </location>
</feature>
<evidence type="ECO:0000256" key="10">
    <source>
        <dbReference type="ARBA" id="ARBA00023242"/>
    </source>
</evidence>
<reference evidence="14 15" key="2">
    <citation type="submission" date="2018-11" db="EMBL/GenBank/DDBJ databases">
        <authorList>
            <consortium name="Pathogen Informatics"/>
        </authorList>
    </citation>
    <scope>NUCLEOTIDE SEQUENCE [LARGE SCALE GENOMIC DNA]</scope>
</reference>
<feature type="coiled-coil region" evidence="11">
    <location>
        <begin position="367"/>
        <end position="394"/>
    </location>
</feature>
<comment type="subcellular location">
    <subcellularLocation>
        <location evidence="2">Endoplasmic reticulum membrane</location>
        <topology evidence="2">Multi-pass membrane protein</topology>
    </subcellularLocation>
    <subcellularLocation>
        <location evidence="1">Nucleus</location>
    </subcellularLocation>
</comment>
<protein>
    <submittedName>
        <fullName evidence="16">BHLH domain-containing protein</fullName>
    </submittedName>
</protein>
<feature type="compositionally biased region" description="Low complexity" evidence="12">
    <location>
        <begin position="230"/>
        <end position="240"/>
    </location>
</feature>
<reference evidence="16" key="1">
    <citation type="submission" date="2017-02" db="UniProtKB">
        <authorList>
            <consortium name="WormBaseParasite"/>
        </authorList>
    </citation>
    <scope>IDENTIFICATION</scope>
</reference>
<dbReference type="Proteomes" id="UP000267096">
    <property type="component" value="Unassembled WGS sequence"/>
</dbReference>
<keyword evidence="10" id="KW-0539">Nucleus</keyword>
<evidence type="ECO:0000256" key="9">
    <source>
        <dbReference type="ARBA" id="ARBA00023163"/>
    </source>
</evidence>
<dbReference type="AlphaFoldDB" id="A0A0M3JVA8"/>
<evidence type="ECO:0000256" key="11">
    <source>
        <dbReference type="SAM" id="Coils"/>
    </source>
</evidence>
<dbReference type="EMBL" id="UYRR01031088">
    <property type="protein sequence ID" value="VDK45468.1"/>
    <property type="molecule type" value="Genomic_DNA"/>
</dbReference>
<feature type="region of interest" description="Disordered" evidence="12">
    <location>
        <begin position="225"/>
        <end position="247"/>
    </location>
</feature>
<dbReference type="GO" id="GO:0005634">
    <property type="term" value="C:nucleus"/>
    <property type="evidence" value="ECO:0007669"/>
    <property type="project" value="UniProtKB-SubCell"/>
</dbReference>
<accession>A0A0M3JVA8</accession>
<keyword evidence="7" id="KW-0238">DNA-binding</keyword>
<organism evidence="16">
    <name type="scientific">Anisakis simplex</name>
    <name type="common">Herring worm</name>
    <dbReference type="NCBI Taxonomy" id="6269"/>
    <lineage>
        <taxon>Eukaryota</taxon>
        <taxon>Metazoa</taxon>
        <taxon>Ecdysozoa</taxon>
        <taxon>Nematoda</taxon>
        <taxon>Chromadorea</taxon>
        <taxon>Rhabditida</taxon>
        <taxon>Spirurina</taxon>
        <taxon>Ascaridomorpha</taxon>
        <taxon>Ascaridoidea</taxon>
        <taxon>Anisakidae</taxon>
        <taxon>Anisakis</taxon>
        <taxon>Anisakis simplex complex</taxon>
    </lineage>
</organism>
<evidence type="ECO:0000313" key="15">
    <source>
        <dbReference type="Proteomes" id="UP000267096"/>
    </source>
</evidence>
<evidence type="ECO:0000256" key="4">
    <source>
        <dbReference type="ARBA" id="ARBA00022824"/>
    </source>
</evidence>
<dbReference type="InterPro" id="IPR036638">
    <property type="entry name" value="HLH_DNA-bd_sf"/>
</dbReference>
<keyword evidence="5" id="KW-1133">Transmembrane helix</keyword>
<dbReference type="PROSITE" id="PS50888">
    <property type="entry name" value="BHLH"/>
    <property type="match status" value="1"/>
</dbReference>
<dbReference type="CDD" id="cd11394">
    <property type="entry name" value="bHLHzip_SREBP"/>
    <property type="match status" value="1"/>
</dbReference>
<evidence type="ECO:0000256" key="1">
    <source>
        <dbReference type="ARBA" id="ARBA00004123"/>
    </source>
</evidence>
<evidence type="ECO:0000256" key="2">
    <source>
        <dbReference type="ARBA" id="ARBA00004477"/>
    </source>
</evidence>
<evidence type="ECO:0000256" key="3">
    <source>
        <dbReference type="ARBA" id="ARBA00022692"/>
    </source>
</evidence>
<proteinExistence type="predicted"/>
<dbReference type="SMART" id="SM00353">
    <property type="entry name" value="HLH"/>
    <property type="match status" value="1"/>
</dbReference>
<keyword evidence="3" id="KW-0812">Transmembrane</keyword>
<evidence type="ECO:0000256" key="7">
    <source>
        <dbReference type="ARBA" id="ARBA00023125"/>
    </source>
</evidence>
<sequence>MISALFTEVIRSNWACRTEMSTTDMDLWSEINAVETPSNNDPLLSYGQFHHNVNSNHLQQLPLDTNTCKNIGSIVSSLQEGDQMFGASQNPRHHYHQYTTNEYLSYRDEQLILPSINGIDHANVINPVHNLSFPTAAPPLSNPSSTQQNAQANFQKMVPLNGERVPTVDMNNVHKPYITMKQELWHNETELTSNGQTHNTKQELLDLLASMTPAESNSQVERLRAARHNSAVPSSASSPPYVNRKGHPMTVGVATKMPLTCAVSNQITNNNVDLCSPATTQSSENSSSMLSPRTSSSTASADMTMDTNDSDTDGDSGTATIPRPKTERRTAHNLIEKKYRCSINDRIQCLKTMLTSENTKLSKAATLRKAIEHISTLRQENEHLHHEVERLRMLLSVNRIEDVGAPVSIIPPQNSNSMSSPLSSPDPSPRDYVPRSSSKAKRSRTMVDKSRVAMLAFMFALVIWNPVSLFIDSSYPTAASDAILRPVMPGRSLQQVVDTVPFDTAEADTIWWRDSIVRPCFVWSVNIFIVFCFLTRVLVYGEPVADSKSSSWTLFLTTKSTADRFIKLGNYNEASRQLKECLRVLERPLPTTGFDELVSVVWQVIRHLLNSVYLGRWFARRKRSPAKPVTVVCRSHAYTALIYHQLHQLHLIGVESIGDGLTGLNLALSAVNLAESAGCSADGLSHAHRADIYLNTAVRVRITLPRFIGIPLYLYFMRRARSHARRADAATIEGISWVFHPLSRKFLSSRNLIDYIRDNHQNHFPFIKNHPSIRPFERLTSAFKMQLLTTLLNQLSAPSVPSTNMQFVDVSHLLLTICTAVPQKVPKGSIYLDEFTLNANGDELCTWWTHLFTCALYWKHLDNGNAQKHYALVRNCPSQLLKSNLSLAIGHAFCSRKLCMDDRGNRHFQEVVWANALRSYCSLQRISECDAKTLSTISPAATIVHDMVVSVSLEWLLLSILDVWYSQMSIIKPYWEQTPTQQLKQLYENAFVQFRAIARKTNGCSQFKVTFDRSTSAKAIKMIFETVKHMNFQVAVFELASRMLNAANPISTWRTFVRFKRNQRIESFITNPLSMICCPQLSTISSKYQSNVFNVDILRKLHSDINTFTMTSP</sequence>
<feature type="compositionally biased region" description="Low complexity" evidence="12">
    <location>
        <begin position="286"/>
        <end position="307"/>
    </location>
</feature>
<keyword evidence="4" id="KW-0256">Endoplasmic reticulum</keyword>
<keyword evidence="6" id="KW-0805">Transcription regulation</keyword>